<dbReference type="InterPro" id="IPR022627">
    <property type="entry name" value="DUF3502"/>
</dbReference>
<dbReference type="SUPFAM" id="SSF53850">
    <property type="entry name" value="Periplasmic binding protein-like II"/>
    <property type="match status" value="1"/>
</dbReference>
<protein>
    <recommendedName>
        <fullName evidence="1">DUF3502 domain-containing protein</fullName>
    </recommendedName>
</protein>
<gene>
    <name evidence="2" type="ORF">SDC9_149204</name>
</gene>
<evidence type="ECO:0000259" key="1">
    <source>
        <dbReference type="Pfam" id="PF12010"/>
    </source>
</evidence>
<organism evidence="2">
    <name type="scientific">bioreactor metagenome</name>
    <dbReference type="NCBI Taxonomy" id="1076179"/>
    <lineage>
        <taxon>unclassified sequences</taxon>
        <taxon>metagenomes</taxon>
        <taxon>ecological metagenomes</taxon>
    </lineage>
</organism>
<dbReference type="AlphaFoldDB" id="A0A645EJ54"/>
<accession>A0A645EJ54</accession>
<dbReference type="EMBL" id="VSSQ01047962">
    <property type="protein sequence ID" value="MPN01991.1"/>
    <property type="molecule type" value="Genomic_DNA"/>
</dbReference>
<evidence type="ECO:0000313" key="2">
    <source>
        <dbReference type="EMBL" id="MPN01991.1"/>
    </source>
</evidence>
<sequence length="116" mass="12709">MTNCGWTGLGASYNLPNSSGCPVWYYQPDNMWQMMADSNKAAKNSLALGFTFDSSPVADQITACSNVIAQYYLPLINGEVNIDEVLPVFQQALRDAGIEQVIAEKQTQLDAWLAAK</sequence>
<proteinExistence type="predicted"/>
<reference evidence="2" key="1">
    <citation type="submission" date="2019-08" db="EMBL/GenBank/DDBJ databases">
        <authorList>
            <person name="Kucharzyk K."/>
            <person name="Murdoch R.W."/>
            <person name="Higgins S."/>
            <person name="Loffler F."/>
        </authorList>
    </citation>
    <scope>NUCLEOTIDE SEQUENCE</scope>
</reference>
<dbReference type="Pfam" id="PF12010">
    <property type="entry name" value="DUF3502"/>
    <property type="match status" value="1"/>
</dbReference>
<name>A0A645EJ54_9ZZZZ</name>
<comment type="caution">
    <text evidence="2">The sequence shown here is derived from an EMBL/GenBank/DDBJ whole genome shotgun (WGS) entry which is preliminary data.</text>
</comment>
<feature type="domain" description="DUF3502" evidence="1">
    <location>
        <begin position="47"/>
        <end position="114"/>
    </location>
</feature>